<dbReference type="Proteomes" id="UP000237925">
    <property type="component" value="Chromosome"/>
</dbReference>
<feature type="region of interest" description="Disordered" evidence="1">
    <location>
        <begin position="33"/>
        <end position="61"/>
    </location>
</feature>
<dbReference type="InterPro" id="IPR025048">
    <property type="entry name" value="DUF3987"/>
</dbReference>
<evidence type="ECO:0008006" key="4">
    <source>
        <dbReference type="Google" id="ProtNLM"/>
    </source>
</evidence>
<dbReference type="Pfam" id="PF13148">
    <property type="entry name" value="DUF3987"/>
    <property type="match status" value="1"/>
</dbReference>
<gene>
    <name evidence="2" type="ORF">C6568_03810</name>
</gene>
<dbReference type="AlphaFoldDB" id="A0A2R3Q9L8"/>
<dbReference type="EMBL" id="CP027667">
    <property type="protein sequence ID" value="AVO48483.1"/>
    <property type="molecule type" value="Genomic_DNA"/>
</dbReference>
<name>A0A2R3Q9L8_9BURK</name>
<feature type="compositionally biased region" description="Low complexity" evidence="1">
    <location>
        <begin position="33"/>
        <end position="51"/>
    </location>
</feature>
<keyword evidence="3" id="KW-1185">Reference proteome</keyword>
<evidence type="ECO:0000313" key="2">
    <source>
        <dbReference type="EMBL" id="AVO48483.1"/>
    </source>
</evidence>
<evidence type="ECO:0000256" key="1">
    <source>
        <dbReference type="SAM" id="MobiDB-lite"/>
    </source>
</evidence>
<dbReference type="KEGG" id="mela:C6568_03810"/>
<proteinExistence type="predicted"/>
<protein>
    <recommendedName>
        <fullName evidence="4">DUF3987 domain-containing protein</fullName>
    </recommendedName>
</protein>
<reference evidence="2 3" key="1">
    <citation type="submission" date="2018-03" db="EMBL/GenBank/DDBJ databases">
        <title>Genome sequencing of Melaminivora sp.</title>
        <authorList>
            <person name="Kim S.-J."/>
            <person name="Heo J."/>
            <person name="Ahn J.-H."/>
            <person name="Kwon S.-W."/>
        </authorList>
    </citation>
    <scope>NUCLEOTIDE SEQUENCE [LARGE SCALE GENOMIC DNA]</scope>
    <source>
        <strain evidence="2 3">SC2-9</strain>
    </source>
</reference>
<accession>A0A2R3Q9L8</accession>
<feature type="compositionally biased region" description="Polar residues" evidence="1">
    <location>
        <begin position="534"/>
        <end position="543"/>
    </location>
</feature>
<dbReference type="RefSeq" id="WP_106682963.1">
    <property type="nucleotide sequence ID" value="NZ_CP027667.1"/>
</dbReference>
<organism evidence="2 3">
    <name type="scientific">Melaminivora suipulveris</name>
    <dbReference type="NCBI Taxonomy" id="2109913"/>
    <lineage>
        <taxon>Bacteria</taxon>
        <taxon>Pseudomonadati</taxon>
        <taxon>Pseudomonadota</taxon>
        <taxon>Betaproteobacteria</taxon>
        <taxon>Burkholderiales</taxon>
        <taxon>Comamonadaceae</taxon>
        <taxon>Melaminivora</taxon>
    </lineage>
</organism>
<feature type="region of interest" description="Disordered" evidence="1">
    <location>
        <begin position="518"/>
        <end position="543"/>
    </location>
</feature>
<dbReference type="OrthoDB" id="9067983at2"/>
<sequence length="543" mass="58545">MAISETFPPLTDFNDLAAAEGLEAVRQQVQGAMDEAAGADAAQLQPAAPAAPQWPDPILPGARRVPDIPATMLPGWLGEMAHAVAASTQTPPVLSVMCALSVLATVLQRRYAVAPFGDNYTEPLSLWTLSATPSGTRKSAVLTALQAPLVHWEKLLRDRMRDEIKAAARERIVAEKSIERLRVNAAKATDAKELATILAEMESKEKNMPDELRAPRLFSGDTTPERLQALLVEHGERMAVLSDEAGIFQVMAGLYNGGAANLDVFLQGHAGTPLRVDRAGRSAHVDQPALSFGLLLQPGVLADVASSRRFRDTGLLARFLFAIPRSNVGRRDVRAHVPIPAAVRQEYELNLFQLLEGMPAVGEVPAPEVLTLDDAAREIWLDMAQAIEDDQGEGGRYESISDWTSKLPGAVARIAALLELATTGLHARVVTHACMDDAINLAQLLIPHAQAAFALLGTDAVDVDAAAILRWAQAHGLAEFTKREAQKAQEGRFRSVERLQKALDRLEHQDVVKAFKRHNKGAPPSSCYAVNPKALSTPSSVSP</sequence>
<evidence type="ECO:0000313" key="3">
    <source>
        <dbReference type="Proteomes" id="UP000237925"/>
    </source>
</evidence>